<gene>
    <name evidence="2" type="ORF">NDU88_007199</name>
</gene>
<accession>A0AAV7M286</accession>
<keyword evidence="3" id="KW-1185">Reference proteome</keyword>
<sequence>MGPKDGCSVLVGALLYLGAHGPAPSSRARLGLAAVSNSGTRLRGPSLGARDREGPIHHGVTAGEGPVPDRRRPNPATHGSRLPRAERPNRPDHRPPRLPEIGEAATRPGSARAPPVTGAPPSPLGVPVGHWRGGEMLQGTGYMPYLVGRERSL</sequence>
<dbReference type="Proteomes" id="UP001066276">
    <property type="component" value="Chromosome 11"/>
</dbReference>
<evidence type="ECO:0000313" key="3">
    <source>
        <dbReference type="Proteomes" id="UP001066276"/>
    </source>
</evidence>
<dbReference type="EMBL" id="JANPWB010000015">
    <property type="protein sequence ID" value="KAJ1094115.1"/>
    <property type="molecule type" value="Genomic_DNA"/>
</dbReference>
<name>A0AAV7M286_PLEWA</name>
<organism evidence="2 3">
    <name type="scientific">Pleurodeles waltl</name>
    <name type="common">Iberian ribbed newt</name>
    <dbReference type="NCBI Taxonomy" id="8319"/>
    <lineage>
        <taxon>Eukaryota</taxon>
        <taxon>Metazoa</taxon>
        <taxon>Chordata</taxon>
        <taxon>Craniata</taxon>
        <taxon>Vertebrata</taxon>
        <taxon>Euteleostomi</taxon>
        <taxon>Amphibia</taxon>
        <taxon>Batrachia</taxon>
        <taxon>Caudata</taxon>
        <taxon>Salamandroidea</taxon>
        <taxon>Salamandridae</taxon>
        <taxon>Pleurodelinae</taxon>
        <taxon>Pleurodeles</taxon>
    </lineage>
</organism>
<evidence type="ECO:0000256" key="1">
    <source>
        <dbReference type="SAM" id="MobiDB-lite"/>
    </source>
</evidence>
<evidence type="ECO:0000313" key="2">
    <source>
        <dbReference type="EMBL" id="KAJ1094115.1"/>
    </source>
</evidence>
<proteinExistence type="predicted"/>
<protein>
    <submittedName>
        <fullName evidence="2">Uncharacterized protein</fullName>
    </submittedName>
</protein>
<feature type="compositionally biased region" description="Basic and acidic residues" evidence="1">
    <location>
        <begin position="83"/>
        <end position="97"/>
    </location>
</feature>
<reference evidence="2" key="1">
    <citation type="journal article" date="2022" name="bioRxiv">
        <title>Sequencing and chromosome-scale assembly of the giantPleurodeles waltlgenome.</title>
        <authorList>
            <person name="Brown T."/>
            <person name="Elewa A."/>
            <person name="Iarovenko S."/>
            <person name="Subramanian E."/>
            <person name="Araus A.J."/>
            <person name="Petzold A."/>
            <person name="Susuki M."/>
            <person name="Suzuki K.-i.T."/>
            <person name="Hayashi T."/>
            <person name="Toyoda A."/>
            <person name="Oliveira C."/>
            <person name="Osipova E."/>
            <person name="Leigh N.D."/>
            <person name="Simon A."/>
            <person name="Yun M.H."/>
        </authorList>
    </citation>
    <scope>NUCLEOTIDE SEQUENCE</scope>
    <source>
        <strain evidence="2">20211129_DDA</strain>
        <tissue evidence="2">Liver</tissue>
    </source>
</reference>
<feature type="region of interest" description="Disordered" evidence="1">
    <location>
        <begin position="34"/>
        <end position="153"/>
    </location>
</feature>
<comment type="caution">
    <text evidence="2">The sequence shown here is derived from an EMBL/GenBank/DDBJ whole genome shotgun (WGS) entry which is preliminary data.</text>
</comment>
<dbReference type="AlphaFoldDB" id="A0AAV7M286"/>